<dbReference type="EMBL" id="KV453857">
    <property type="protein sequence ID" value="ODV84435.1"/>
    <property type="molecule type" value="Genomic_DNA"/>
</dbReference>
<gene>
    <name evidence="1" type="ORF">CANARDRAFT_185761</name>
</gene>
<dbReference type="STRING" id="983967.A0A1E4SY58"/>
<feature type="non-terminal residue" evidence="1">
    <location>
        <position position="1"/>
    </location>
</feature>
<feature type="non-terminal residue" evidence="1">
    <location>
        <position position="126"/>
    </location>
</feature>
<dbReference type="OrthoDB" id="4092496at2759"/>
<evidence type="ECO:0000313" key="2">
    <source>
        <dbReference type="Proteomes" id="UP000094801"/>
    </source>
</evidence>
<name>A0A1E4SY58_9ASCO</name>
<accession>A0A1E4SY58</accession>
<organism evidence="1 2">
    <name type="scientific">[Candida] arabinofermentans NRRL YB-2248</name>
    <dbReference type="NCBI Taxonomy" id="983967"/>
    <lineage>
        <taxon>Eukaryota</taxon>
        <taxon>Fungi</taxon>
        <taxon>Dikarya</taxon>
        <taxon>Ascomycota</taxon>
        <taxon>Saccharomycotina</taxon>
        <taxon>Pichiomycetes</taxon>
        <taxon>Pichiales</taxon>
        <taxon>Pichiaceae</taxon>
        <taxon>Ogataea</taxon>
        <taxon>Ogataea/Candida clade</taxon>
    </lineage>
</organism>
<keyword evidence="2" id="KW-1185">Reference proteome</keyword>
<dbReference type="AlphaFoldDB" id="A0A1E4SY58"/>
<sequence>TIIPIVVVSLQAQISQAIAFAEAYSHGDPLAFAEANGFAVGEASDATYECHASCGYAILAARACSPNGSTDGDYKSSCLCSSSGQFVSLVSDCLNCGWCLWSDYGSYLTSALGECSYATTPTGTQC</sequence>
<reference evidence="2" key="1">
    <citation type="submission" date="2016-04" db="EMBL/GenBank/DDBJ databases">
        <title>Comparative genomics of biotechnologically important yeasts.</title>
        <authorList>
            <consortium name="DOE Joint Genome Institute"/>
            <person name="Riley R."/>
            <person name="Haridas S."/>
            <person name="Wolfe K.H."/>
            <person name="Lopes M.R."/>
            <person name="Hittinger C.T."/>
            <person name="Goker M."/>
            <person name="Salamov A."/>
            <person name="Wisecaver J."/>
            <person name="Long T.M."/>
            <person name="Aerts A.L."/>
            <person name="Barry K."/>
            <person name="Choi C."/>
            <person name="Clum A."/>
            <person name="Coughlan A.Y."/>
            <person name="Deshpande S."/>
            <person name="Douglass A.P."/>
            <person name="Hanson S.J."/>
            <person name="Klenk H.-P."/>
            <person name="Labutti K."/>
            <person name="Lapidus A."/>
            <person name="Lindquist E."/>
            <person name="Lipzen A."/>
            <person name="Meier-Kolthoff J.P."/>
            <person name="Ohm R.A."/>
            <person name="Otillar R.P."/>
            <person name="Pangilinan J."/>
            <person name="Peng Y."/>
            <person name="Rokas A."/>
            <person name="Rosa C.A."/>
            <person name="Scheuner C."/>
            <person name="Sibirny A.A."/>
            <person name="Slot J.C."/>
            <person name="Stielow J.B."/>
            <person name="Sun H."/>
            <person name="Kurtzman C.P."/>
            <person name="Blackwell M."/>
            <person name="Grigoriev I.V."/>
            <person name="Jeffries T.W."/>
        </authorList>
    </citation>
    <scope>NUCLEOTIDE SEQUENCE [LARGE SCALE GENOMIC DNA]</scope>
    <source>
        <strain evidence="2">NRRL YB-2248</strain>
    </source>
</reference>
<proteinExistence type="predicted"/>
<dbReference type="Proteomes" id="UP000094801">
    <property type="component" value="Unassembled WGS sequence"/>
</dbReference>
<evidence type="ECO:0000313" key="1">
    <source>
        <dbReference type="EMBL" id="ODV84435.1"/>
    </source>
</evidence>
<protein>
    <submittedName>
        <fullName evidence="1">Uncharacterized protein</fullName>
    </submittedName>
</protein>